<keyword evidence="1" id="KW-1133">Transmembrane helix</keyword>
<reference evidence="2 3" key="1">
    <citation type="submission" date="2018-10" db="EMBL/GenBank/DDBJ databases">
        <title>A high-quality apple genome assembly.</title>
        <authorList>
            <person name="Hu J."/>
        </authorList>
    </citation>
    <scope>NUCLEOTIDE SEQUENCE [LARGE SCALE GENOMIC DNA]</scope>
    <source>
        <strain evidence="3">cv. HFTH1</strain>
        <tissue evidence="2">Young leaf</tissue>
    </source>
</reference>
<feature type="transmembrane region" description="Helical" evidence="1">
    <location>
        <begin position="201"/>
        <end position="223"/>
    </location>
</feature>
<keyword evidence="3" id="KW-1185">Reference proteome</keyword>
<evidence type="ECO:0000256" key="1">
    <source>
        <dbReference type="SAM" id="Phobius"/>
    </source>
</evidence>
<proteinExistence type="predicted"/>
<keyword evidence="1" id="KW-0812">Transmembrane</keyword>
<sequence length="245" mass="26752">MESKLRNSLDQVPIITVAATIISLKLSLLLLRGPIALSENLLTRCRFAALVVKSFGIAQTKDVSILGMSSFNVSGACLSMPGPIFACLATDAGALDLQRGEEIQGFTIPPVRCLLQIFHGSAAVARVALKNLLQLRTTAALEPLVFKNFCGLDGALEILRQRLQGLMVVEDHGDYAMDVQSIRNEVHRNFYRKLEEVAAKLVLGSNLFSNSLLVLTTIVLFSLTKRLMEMTGKAKGWPGKTEMHL</sequence>
<comment type="caution">
    <text evidence="2">The sequence shown here is derived from an EMBL/GenBank/DDBJ whole genome shotgun (WGS) entry which is preliminary data.</text>
</comment>
<keyword evidence="1" id="KW-0472">Membrane</keyword>
<evidence type="ECO:0000313" key="3">
    <source>
        <dbReference type="Proteomes" id="UP000290289"/>
    </source>
</evidence>
<name>A0A498J218_MALDO</name>
<gene>
    <name evidence="2" type="ORF">DVH24_037667</name>
</gene>
<accession>A0A498J218</accession>
<dbReference type="Proteomes" id="UP000290289">
    <property type="component" value="Chromosome 10"/>
</dbReference>
<protein>
    <submittedName>
        <fullName evidence="2">Uncharacterized protein</fullName>
    </submittedName>
</protein>
<dbReference type="EMBL" id="RDQH01000336">
    <property type="protein sequence ID" value="RXH88022.1"/>
    <property type="molecule type" value="Genomic_DNA"/>
</dbReference>
<dbReference type="AlphaFoldDB" id="A0A498J218"/>
<evidence type="ECO:0000313" key="2">
    <source>
        <dbReference type="EMBL" id="RXH88022.1"/>
    </source>
</evidence>
<dbReference type="STRING" id="3750.A0A498J218"/>
<organism evidence="2 3">
    <name type="scientific">Malus domestica</name>
    <name type="common">Apple</name>
    <name type="synonym">Pyrus malus</name>
    <dbReference type="NCBI Taxonomy" id="3750"/>
    <lineage>
        <taxon>Eukaryota</taxon>
        <taxon>Viridiplantae</taxon>
        <taxon>Streptophyta</taxon>
        <taxon>Embryophyta</taxon>
        <taxon>Tracheophyta</taxon>
        <taxon>Spermatophyta</taxon>
        <taxon>Magnoliopsida</taxon>
        <taxon>eudicotyledons</taxon>
        <taxon>Gunneridae</taxon>
        <taxon>Pentapetalae</taxon>
        <taxon>rosids</taxon>
        <taxon>fabids</taxon>
        <taxon>Rosales</taxon>
        <taxon>Rosaceae</taxon>
        <taxon>Amygdaloideae</taxon>
        <taxon>Maleae</taxon>
        <taxon>Malus</taxon>
    </lineage>
</organism>